<evidence type="ECO:0000313" key="2">
    <source>
        <dbReference type="Proteomes" id="UP001500353"/>
    </source>
</evidence>
<gene>
    <name evidence="1" type="ORF">GCM10023210_32340</name>
</gene>
<accession>A0ABP9MJ13</accession>
<name>A0ABP9MJ13_9FLAO</name>
<proteinExistence type="predicted"/>
<keyword evidence="2" id="KW-1185">Reference proteome</keyword>
<dbReference type="RefSeq" id="WP_345206387.1">
    <property type="nucleotide sequence ID" value="NZ_BAABHX010000005.1"/>
</dbReference>
<dbReference type="Proteomes" id="UP001500353">
    <property type="component" value="Unassembled WGS sequence"/>
</dbReference>
<protein>
    <submittedName>
        <fullName evidence="1">Uncharacterized protein</fullName>
    </submittedName>
</protein>
<dbReference type="EMBL" id="BAABHX010000005">
    <property type="protein sequence ID" value="GAA5097355.1"/>
    <property type="molecule type" value="Genomic_DNA"/>
</dbReference>
<organism evidence="1 2">
    <name type="scientific">Chryseobacterium ginsengisoli</name>
    <dbReference type="NCBI Taxonomy" id="363853"/>
    <lineage>
        <taxon>Bacteria</taxon>
        <taxon>Pseudomonadati</taxon>
        <taxon>Bacteroidota</taxon>
        <taxon>Flavobacteriia</taxon>
        <taxon>Flavobacteriales</taxon>
        <taxon>Weeksellaceae</taxon>
        <taxon>Chryseobacterium group</taxon>
        <taxon>Chryseobacterium</taxon>
    </lineage>
</organism>
<comment type="caution">
    <text evidence="1">The sequence shown here is derived from an EMBL/GenBank/DDBJ whole genome shotgun (WGS) entry which is preliminary data.</text>
</comment>
<evidence type="ECO:0000313" key="1">
    <source>
        <dbReference type="EMBL" id="GAA5097355.1"/>
    </source>
</evidence>
<sequence>MGELHNVEQLKPKVITGGAILQVKKEKEEEFLEKYSNERTHTGEWGFFDNTFGVISNDGIVERYAMYYEDKVIDFKTPGVYIRIQGQSKSGPSGNSYIDFMSNLSVYLEDALFCVYYYDNIDQYEIKDGILNFQNKGKFDYFEDYLLLNYASSPEIIASYYAEEIHEFQLRYEELIKMEDNPQERYDPEDYEELLDKFNNYKDFLPTNEANDCISWLKKQIASYESQ</sequence>
<reference evidence="2" key="1">
    <citation type="journal article" date="2019" name="Int. J. Syst. Evol. Microbiol.">
        <title>The Global Catalogue of Microorganisms (GCM) 10K type strain sequencing project: providing services to taxonomists for standard genome sequencing and annotation.</title>
        <authorList>
            <consortium name="The Broad Institute Genomics Platform"/>
            <consortium name="The Broad Institute Genome Sequencing Center for Infectious Disease"/>
            <person name="Wu L."/>
            <person name="Ma J."/>
        </authorList>
    </citation>
    <scope>NUCLEOTIDE SEQUENCE [LARGE SCALE GENOMIC DNA]</scope>
    <source>
        <strain evidence="2">JCM 18019</strain>
    </source>
</reference>